<dbReference type="AlphaFoldDB" id="A0A6S6U9N7"/>
<protein>
    <submittedName>
        <fullName evidence="4">Uncharacterized protein</fullName>
    </submittedName>
</protein>
<feature type="coiled-coil region" evidence="1">
    <location>
        <begin position="127"/>
        <end position="157"/>
    </location>
</feature>
<evidence type="ECO:0000313" key="4">
    <source>
        <dbReference type="EMBL" id="CAA6825453.1"/>
    </source>
</evidence>
<evidence type="ECO:0000256" key="1">
    <source>
        <dbReference type="SAM" id="Coils"/>
    </source>
</evidence>
<evidence type="ECO:0000256" key="3">
    <source>
        <dbReference type="SAM" id="SignalP"/>
    </source>
</evidence>
<sequence>MKKIMMGVSLGLASMSQAHAWNGGIEDMRTMQDNTNGQVVRVKSTTTDCCTLRPMHSHGHKHQTKMVHNGKTYYCTRVAGHGKQVQRHSGQVKKQHYHRQAQQAVNAQRAKRQAMYAAQAKRKALLLAQKRKQVATAEAQKRRAVQLAQQKQRAAHQALLQAQQRKRAAMQLQQQRKRAALQLQHKRKLQLLAQQRRQQAAQKRVVIAAKPKPRYHAPQPRPAVAHQPRYESSYQRYHHNPAKQSVQHHDTQWQRSSSVRIQPIQQVVKKYPPKHREHRGHRFSGHQSVDRHDARMREHARVKQIRTAQIAAQKRRYAPAQQSVARHDAAHGWQRAATVQSHGMRQQHQKRQVVAMANTRRHEPDCGC</sequence>
<proteinExistence type="predicted"/>
<keyword evidence="3" id="KW-0732">Signal</keyword>
<keyword evidence="1" id="KW-0175">Coiled coil</keyword>
<feature type="compositionally biased region" description="Basic residues" evidence="2">
    <location>
        <begin position="272"/>
        <end position="284"/>
    </location>
</feature>
<reference evidence="4" key="1">
    <citation type="submission" date="2020-01" db="EMBL/GenBank/DDBJ databases">
        <authorList>
            <person name="Meier V. D."/>
            <person name="Meier V D."/>
        </authorList>
    </citation>
    <scope>NUCLEOTIDE SEQUENCE</scope>
    <source>
        <strain evidence="4">HLG_WM_MAG_09</strain>
    </source>
</reference>
<accession>A0A6S6U9N7</accession>
<evidence type="ECO:0000256" key="2">
    <source>
        <dbReference type="SAM" id="MobiDB-lite"/>
    </source>
</evidence>
<feature type="region of interest" description="Disordered" evidence="2">
    <location>
        <begin position="272"/>
        <end position="292"/>
    </location>
</feature>
<feature type="chain" id="PRO_5028206552" evidence="3">
    <location>
        <begin position="21"/>
        <end position="368"/>
    </location>
</feature>
<organism evidence="4">
    <name type="scientific">uncultured Thiotrichaceae bacterium</name>
    <dbReference type="NCBI Taxonomy" id="298394"/>
    <lineage>
        <taxon>Bacteria</taxon>
        <taxon>Pseudomonadati</taxon>
        <taxon>Pseudomonadota</taxon>
        <taxon>Gammaproteobacteria</taxon>
        <taxon>Thiotrichales</taxon>
        <taxon>Thiotrichaceae</taxon>
        <taxon>environmental samples</taxon>
    </lineage>
</organism>
<gene>
    <name evidence="4" type="ORF">HELGO_WM45127</name>
</gene>
<dbReference type="EMBL" id="CACVAT010000409">
    <property type="protein sequence ID" value="CAA6825453.1"/>
    <property type="molecule type" value="Genomic_DNA"/>
</dbReference>
<name>A0A6S6U9N7_9GAMM</name>
<feature type="signal peptide" evidence="3">
    <location>
        <begin position="1"/>
        <end position="20"/>
    </location>
</feature>